<dbReference type="Proteomes" id="UP000297245">
    <property type="component" value="Unassembled WGS sequence"/>
</dbReference>
<evidence type="ECO:0000313" key="1">
    <source>
        <dbReference type="EMBL" id="THU78082.1"/>
    </source>
</evidence>
<organism evidence="1 2">
    <name type="scientific">Dendrothele bispora (strain CBS 962.96)</name>
    <dbReference type="NCBI Taxonomy" id="1314807"/>
    <lineage>
        <taxon>Eukaryota</taxon>
        <taxon>Fungi</taxon>
        <taxon>Dikarya</taxon>
        <taxon>Basidiomycota</taxon>
        <taxon>Agaricomycotina</taxon>
        <taxon>Agaricomycetes</taxon>
        <taxon>Agaricomycetidae</taxon>
        <taxon>Agaricales</taxon>
        <taxon>Agaricales incertae sedis</taxon>
        <taxon>Dendrothele</taxon>
    </lineage>
</organism>
<reference evidence="1 2" key="1">
    <citation type="journal article" date="2019" name="Nat. Ecol. Evol.">
        <title>Megaphylogeny resolves global patterns of mushroom evolution.</title>
        <authorList>
            <person name="Varga T."/>
            <person name="Krizsan K."/>
            <person name="Foldi C."/>
            <person name="Dima B."/>
            <person name="Sanchez-Garcia M."/>
            <person name="Sanchez-Ramirez S."/>
            <person name="Szollosi G.J."/>
            <person name="Szarkandi J.G."/>
            <person name="Papp V."/>
            <person name="Albert L."/>
            <person name="Andreopoulos W."/>
            <person name="Angelini C."/>
            <person name="Antonin V."/>
            <person name="Barry K.W."/>
            <person name="Bougher N.L."/>
            <person name="Buchanan P."/>
            <person name="Buyck B."/>
            <person name="Bense V."/>
            <person name="Catcheside P."/>
            <person name="Chovatia M."/>
            <person name="Cooper J."/>
            <person name="Damon W."/>
            <person name="Desjardin D."/>
            <person name="Finy P."/>
            <person name="Geml J."/>
            <person name="Haridas S."/>
            <person name="Hughes K."/>
            <person name="Justo A."/>
            <person name="Karasinski D."/>
            <person name="Kautmanova I."/>
            <person name="Kiss B."/>
            <person name="Kocsube S."/>
            <person name="Kotiranta H."/>
            <person name="LaButti K.M."/>
            <person name="Lechner B.E."/>
            <person name="Liimatainen K."/>
            <person name="Lipzen A."/>
            <person name="Lukacs Z."/>
            <person name="Mihaltcheva S."/>
            <person name="Morgado L.N."/>
            <person name="Niskanen T."/>
            <person name="Noordeloos M.E."/>
            <person name="Ohm R.A."/>
            <person name="Ortiz-Santana B."/>
            <person name="Ovrebo C."/>
            <person name="Racz N."/>
            <person name="Riley R."/>
            <person name="Savchenko A."/>
            <person name="Shiryaev A."/>
            <person name="Soop K."/>
            <person name="Spirin V."/>
            <person name="Szebenyi C."/>
            <person name="Tomsovsky M."/>
            <person name="Tulloss R.E."/>
            <person name="Uehling J."/>
            <person name="Grigoriev I.V."/>
            <person name="Vagvolgyi C."/>
            <person name="Papp T."/>
            <person name="Martin F.M."/>
            <person name="Miettinen O."/>
            <person name="Hibbett D.S."/>
            <person name="Nagy L.G."/>
        </authorList>
    </citation>
    <scope>NUCLEOTIDE SEQUENCE [LARGE SCALE GENOMIC DNA]</scope>
    <source>
        <strain evidence="1 2">CBS 962.96</strain>
    </source>
</reference>
<name>A0A4S8KQS9_DENBC</name>
<dbReference type="AlphaFoldDB" id="A0A4S8KQS9"/>
<gene>
    <name evidence="1" type="ORF">K435DRAFT_786399</name>
</gene>
<evidence type="ECO:0000313" key="2">
    <source>
        <dbReference type="Proteomes" id="UP000297245"/>
    </source>
</evidence>
<sequence length="75" mass="8503">MIFYVPTLDPVSSLSPSAFRSQSSAFSGTTGDSTYTDHVVQYKYFAFLYRDITFWSPVTISQITGLSRKLYIWGT</sequence>
<protein>
    <submittedName>
        <fullName evidence="1">Uncharacterized protein</fullName>
    </submittedName>
</protein>
<accession>A0A4S8KQS9</accession>
<dbReference type="EMBL" id="ML180265">
    <property type="protein sequence ID" value="THU78082.1"/>
    <property type="molecule type" value="Genomic_DNA"/>
</dbReference>
<proteinExistence type="predicted"/>
<keyword evidence="2" id="KW-1185">Reference proteome</keyword>